<gene>
    <name evidence="2" type="ORF">SAMN05660710_02957</name>
</gene>
<dbReference type="AlphaFoldDB" id="A0A1G5J404"/>
<name>A0A1G5J404_9RHOB</name>
<evidence type="ECO:0000313" key="3">
    <source>
        <dbReference type="Proteomes" id="UP000199502"/>
    </source>
</evidence>
<feature type="region of interest" description="Disordered" evidence="1">
    <location>
        <begin position="1"/>
        <end position="20"/>
    </location>
</feature>
<dbReference type="EMBL" id="FMVT01000011">
    <property type="protein sequence ID" value="SCY83095.1"/>
    <property type="molecule type" value="Genomic_DNA"/>
</dbReference>
<proteinExistence type="predicted"/>
<accession>A0A1G5J404</accession>
<evidence type="ECO:0000313" key="2">
    <source>
        <dbReference type="EMBL" id="SCY83095.1"/>
    </source>
</evidence>
<dbReference type="STRING" id="336292.SAMN05660710_02957"/>
<keyword evidence="3" id="KW-1185">Reference proteome</keyword>
<organism evidence="2 3">
    <name type="scientific">Paracoccus tibetensis</name>
    <dbReference type="NCBI Taxonomy" id="336292"/>
    <lineage>
        <taxon>Bacteria</taxon>
        <taxon>Pseudomonadati</taxon>
        <taxon>Pseudomonadota</taxon>
        <taxon>Alphaproteobacteria</taxon>
        <taxon>Rhodobacterales</taxon>
        <taxon>Paracoccaceae</taxon>
        <taxon>Paracoccus</taxon>
    </lineage>
</organism>
<reference evidence="2 3" key="1">
    <citation type="submission" date="2016-10" db="EMBL/GenBank/DDBJ databases">
        <authorList>
            <person name="de Groot N.N."/>
        </authorList>
    </citation>
    <scope>NUCLEOTIDE SEQUENCE [LARGE SCALE GENOMIC DNA]</scope>
    <source>
        <strain evidence="2 3">CGMCC 1.8925</strain>
    </source>
</reference>
<dbReference type="Proteomes" id="UP000199502">
    <property type="component" value="Unassembled WGS sequence"/>
</dbReference>
<sequence>MDAPTPSDEFSTRRPGRPLGSAPFRAADEALLRDAAGALVRQDVSNLTVFLRDHDVNQEKDLARLRARWRDIGDALLAEAASSATARVRTSLELVLTDVEAIAEKAEAWHSYHAFLKEVRADLRAGTTARLADTLVLLTQGRAFEHMASLPDAVVDAAGDPRRESGDPDGQKSTGDLLFLCARLLDQKALEAWDREGGLVDDHDRTAD</sequence>
<evidence type="ECO:0000256" key="1">
    <source>
        <dbReference type="SAM" id="MobiDB-lite"/>
    </source>
</evidence>
<protein>
    <submittedName>
        <fullName evidence="2">Uncharacterized protein</fullName>
    </submittedName>
</protein>